<dbReference type="Pfam" id="PF00078">
    <property type="entry name" value="RVT_1"/>
    <property type="match status" value="1"/>
</dbReference>
<dbReference type="SUPFAM" id="SSF52266">
    <property type="entry name" value="SGNH hydrolase"/>
    <property type="match status" value="1"/>
</dbReference>
<proteinExistence type="predicted"/>
<accession>A0ABQ8L0I8</accession>
<evidence type="ECO:0000256" key="1">
    <source>
        <dbReference type="SAM" id="Coils"/>
    </source>
</evidence>
<keyword evidence="5" id="KW-1185">Reference proteome</keyword>
<dbReference type="CDD" id="cd01650">
    <property type="entry name" value="RT_nLTR_like"/>
    <property type="match status" value="1"/>
</dbReference>
<dbReference type="InterPro" id="IPR036514">
    <property type="entry name" value="SGNH_hydro_sf"/>
</dbReference>
<gene>
    <name evidence="4" type="ORF">H4Q32_030911</name>
</gene>
<dbReference type="SUPFAM" id="SSF56219">
    <property type="entry name" value="DNase I-like"/>
    <property type="match status" value="1"/>
</dbReference>
<dbReference type="InterPro" id="IPR043502">
    <property type="entry name" value="DNA/RNA_pol_sf"/>
</dbReference>
<dbReference type="Pfam" id="PF03372">
    <property type="entry name" value="Exo_endo_phos"/>
    <property type="match status" value="1"/>
</dbReference>
<comment type="caution">
    <text evidence="4">The sequence shown here is derived from an EMBL/GenBank/DDBJ whole genome shotgun (WGS) entry which is preliminary data.</text>
</comment>
<organism evidence="4 5">
    <name type="scientific">Labeo rohita</name>
    <name type="common">Indian major carp</name>
    <name type="synonym">Cyprinus rohita</name>
    <dbReference type="NCBI Taxonomy" id="84645"/>
    <lineage>
        <taxon>Eukaryota</taxon>
        <taxon>Metazoa</taxon>
        <taxon>Chordata</taxon>
        <taxon>Craniata</taxon>
        <taxon>Vertebrata</taxon>
        <taxon>Euteleostomi</taxon>
        <taxon>Actinopterygii</taxon>
        <taxon>Neopterygii</taxon>
        <taxon>Teleostei</taxon>
        <taxon>Ostariophysi</taxon>
        <taxon>Cypriniformes</taxon>
        <taxon>Cyprinidae</taxon>
        <taxon>Labeoninae</taxon>
        <taxon>Labeonini</taxon>
        <taxon>Labeo</taxon>
    </lineage>
</organism>
<keyword evidence="4" id="KW-0808">Transferase</keyword>
<dbReference type="PROSITE" id="PS50878">
    <property type="entry name" value="RT_POL"/>
    <property type="match status" value="1"/>
</dbReference>
<dbReference type="EMBL" id="JACTAM010002592">
    <property type="protein sequence ID" value="KAI2644241.1"/>
    <property type="molecule type" value="Genomic_DNA"/>
</dbReference>
<evidence type="ECO:0000313" key="5">
    <source>
        <dbReference type="Proteomes" id="UP000830375"/>
    </source>
</evidence>
<keyword evidence="4" id="KW-0548">Nucleotidyltransferase</keyword>
<dbReference type="InterPro" id="IPR000477">
    <property type="entry name" value="RT_dom"/>
</dbReference>
<dbReference type="Gene3D" id="3.60.10.10">
    <property type="entry name" value="Endonuclease/exonuclease/phosphatase"/>
    <property type="match status" value="1"/>
</dbReference>
<dbReference type="GO" id="GO:0003964">
    <property type="term" value="F:RNA-directed DNA polymerase activity"/>
    <property type="evidence" value="ECO:0007669"/>
    <property type="project" value="UniProtKB-KW"/>
</dbReference>
<evidence type="ECO:0000259" key="3">
    <source>
        <dbReference type="PROSITE" id="PS50878"/>
    </source>
</evidence>
<reference evidence="4 5" key="1">
    <citation type="submission" date="2022-01" db="EMBL/GenBank/DDBJ databases">
        <title>A high-quality chromosome-level genome assembly of rohu carp, Labeo rohita.</title>
        <authorList>
            <person name="Arick M.A. II"/>
            <person name="Hsu C.-Y."/>
            <person name="Magbanua Z."/>
            <person name="Pechanova O."/>
            <person name="Grover C."/>
            <person name="Miller E."/>
            <person name="Thrash A."/>
            <person name="Ezzel L."/>
            <person name="Alam S."/>
            <person name="Benzie J."/>
            <person name="Hamilton M."/>
            <person name="Karsi A."/>
            <person name="Lawrence M.L."/>
            <person name="Peterson D.G."/>
        </authorList>
    </citation>
    <scope>NUCLEOTIDE SEQUENCE [LARGE SCALE GENOMIC DNA]</scope>
    <source>
        <strain evidence="5">BAU-BD-2019</strain>
        <tissue evidence="4">Blood</tissue>
    </source>
</reference>
<keyword evidence="4" id="KW-0695">RNA-directed DNA polymerase</keyword>
<dbReference type="Proteomes" id="UP000830375">
    <property type="component" value="Unassembled WGS sequence"/>
</dbReference>
<dbReference type="InterPro" id="IPR036691">
    <property type="entry name" value="Endo/exonu/phosph_ase_sf"/>
</dbReference>
<feature type="region of interest" description="Disordered" evidence="2">
    <location>
        <begin position="469"/>
        <end position="582"/>
    </location>
</feature>
<evidence type="ECO:0000313" key="4">
    <source>
        <dbReference type="EMBL" id="KAI2644241.1"/>
    </source>
</evidence>
<name>A0ABQ8L0I8_LABRO</name>
<dbReference type="PANTHER" id="PTHR33332">
    <property type="entry name" value="REVERSE TRANSCRIPTASE DOMAIN-CONTAINING PROTEIN"/>
    <property type="match status" value="1"/>
</dbReference>
<feature type="domain" description="Reverse transcriptase" evidence="3">
    <location>
        <begin position="839"/>
        <end position="1057"/>
    </location>
</feature>
<feature type="coiled-coil region" evidence="1">
    <location>
        <begin position="191"/>
        <end position="268"/>
    </location>
</feature>
<feature type="region of interest" description="Disordered" evidence="2">
    <location>
        <begin position="139"/>
        <end position="165"/>
    </location>
</feature>
<evidence type="ECO:0000256" key="2">
    <source>
        <dbReference type="SAM" id="MobiDB-lite"/>
    </source>
</evidence>
<dbReference type="InterPro" id="IPR005135">
    <property type="entry name" value="Endo/exonuclease/phosphatase"/>
</dbReference>
<keyword evidence="1" id="KW-0175">Coiled coil</keyword>
<dbReference type="Gene3D" id="3.40.50.1110">
    <property type="entry name" value="SGNH hydrolase"/>
    <property type="match status" value="1"/>
</dbReference>
<protein>
    <submittedName>
        <fullName evidence="4">RNA-directed DNA polymerase from mobile element jockey</fullName>
    </submittedName>
</protein>
<dbReference type="SUPFAM" id="SSF56672">
    <property type="entry name" value="DNA/RNA polymerases"/>
    <property type="match status" value="1"/>
</dbReference>
<sequence>MATLAQTECREVCYPEKCRSVQARKKHKEKTLRDNPDVLYADYIQLNGKKIKNNLIFHTTMINAWKLAICEEYKHVFKEGIGRGGRLTICEDEMLDTDNPILTITYYTKGTFLLQGNEASLNSFEKIFPLLKARVEKERDETHVNCTDSEDEGAMNPSPSSSERQLRDSLALLELDFTEFREHIQVKLSDTHNTNIYIQELKDELQQLKKNTSSSITELTRALRELQEENRTLRLQLCKLEEDTEKKEKNFSRQLQEMTEQLQKNTKDITLHYNTVPTTDKPSYTYTECVSTTNTQTPAATQASPTQPPKPDPDVLLLMDSNGKFLDPKKLFPHQKVTAKRCSTTSHAHQIIRDFTGHPSCIIIHTGTNDLHSLRNSTADAVRKMAEITSKKFPESRIIISTLLPRHDTPPHIIYNINAELSRGCSALPNVHLAHHHHIGLQHLYDGLHLHKDGVRIFAKSLKDAALGRSPASPRHLLPTPRFHQSIHPSMPRNPPPAPVRKDIAWTNNTHRPLHPPTAPYTPVNLQSPTSHPPTGYQTPVRKKKPKTTLHQENPPQPKAQSYAEVAARPPAPPSTSTPASELSQIREMLHTLCWNIQGLHSSTFGSKSTDPVFLKNNKDADIIILTETWCRKDALTYCPSGFYETIVPSVKLSTAHRGRDSGGILLWYKEDLAKHISIITLGKFHCWLKLKQIGISTTDTYLCAIYIHPTESPYHDEEYLNNIHTEISRFQAQGSVLLCGDFNARTGSESDNIDPKGNEHVFGQNPLSFTKILPPRNNLDQTVNKNGTELVQLCRASSLYLLNGRIRGDSLGRFTCCSGLGASVVDYAITDMDPSSFSAFTVLQQTPLSDHNQINIYIKTHHTLTQNILKTCKIQGLERDTTLVLNDITSYLDNKQTCAALFIDLSKAFDSVDHNLMLQRLRLLGFSQAALKWFENYFSERTQCVTVENYNSSFLHVNTGVPQGSPLLFSIYINDLGHGIDSAKIHLYADDTIIYTAAHSLNQALQYLQNAFQALQCTLQELKLVLNSKKTKYMTFSRGRTKVTDQTITSLNGVPIERVSSYKYLFIWIDDRLAFDIHTDKLLKKLRPKLGFLYRLKNCFPYKAPKKLIESIFLSIIDYGDHLYMHAAATLLRKLDSVYHAAIRFVTGADSRTHHCILYNSLDWLSLYQRRKLHLYLFILKALLGKLPSYLSNLLTFYSNNHCTRFGSCIRLIVPRVSSNLGKCTFSFYAPRAWNDLQNHLSLDTLPTLSTFKYLLYNVLKDTCNCFL</sequence>